<sequence length="55" mass="5820">MNEEAVLEYGGGLIDVTGLGLSALEGIESSRLEQAVRRLVDESNVTPVAKFQSAV</sequence>
<evidence type="ECO:0008006" key="3">
    <source>
        <dbReference type="Google" id="ProtNLM"/>
    </source>
</evidence>
<dbReference type="NCBIfam" id="TIGR04268">
    <property type="entry name" value="FxSxx-COOH"/>
    <property type="match status" value="1"/>
</dbReference>
<dbReference type="EMBL" id="BAABDQ010000021">
    <property type="protein sequence ID" value="GAA3583626.1"/>
    <property type="molecule type" value="Genomic_DNA"/>
</dbReference>
<dbReference type="RefSeq" id="WP_345569683.1">
    <property type="nucleotide sequence ID" value="NZ_BAABDQ010000021.1"/>
</dbReference>
<protein>
    <recommendedName>
        <fullName evidence="3">FXSXX-COOH protein</fullName>
    </recommendedName>
</protein>
<evidence type="ECO:0000313" key="1">
    <source>
        <dbReference type="EMBL" id="GAA3583626.1"/>
    </source>
</evidence>
<reference evidence="2" key="1">
    <citation type="journal article" date="2019" name="Int. J. Syst. Evol. Microbiol.">
        <title>The Global Catalogue of Microorganisms (GCM) 10K type strain sequencing project: providing services to taxonomists for standard genome sequencing and annotation.</title>
        <authorList>
            <consortium name="The Broad Institute Genomics Platform"/>
            <consortium name="The Broad Institute Genome Sequencing Center for Infectious Disease"/>
            <person name="Wu L."/>
            <person name="Ma J."/>
        </authorList>
    </citation>
    <scope>NUCLEOTIDE SEQUENCE [LARGE SCALE GENOMIC DNA]</scope>
    <source>
        <strain evidence="2">JCM 17326</strain>
    </source>
</reference>
<gene>
    <name evidence="1" type="ORF">GCM10022419_076750</name>
</gene>
<comment type="caution">
    <text evidence="1">The sequence shown here is derived from an EMBL/GenBank/DDBJ whole genome shotgun (WGS) entry which is preliminary data.</text>
</comment>
<proteinExistence type="predicted"/>
<dbReference type="Proteomes" id="UP001500630">
    <property type="component" value="Unassembled WGS sequence"/>
</dbReference>
<accession>A0ABP6YJ21</accession>
<name>A0ABP6YJ21_9ACTN</name>
<evidence type="ECO:0000313" key="2">
    <source>
        <dbReference type="Proteomes" id="UP001500630"/>
    </source>
</evidence>
<organism evidence="1 2">
    <name type="scientific">Nonomuraea rosea</name>
    <dbReference type="NCBI Taxonomy" id="638574"/>
    <lineage>
        <taxon>Bacteria</taxon>
        <taxon>Bacillati</taxon>
        <taxon>Actinomycetota</taxon>
        <taxon>Actinomycetes</taxon>
        <taxon>Streptosporangiales</taxon>
        <taxon>Streptosporangiaceae</taxon>
        <taxon>Nonomuraea</taxon>
    </lineage>
</organism>
<keyword evidence="2" id="KW-1185">Reference proteome</keyword>
<dbReference type="InterPro" id="IPR026334">
    <property type="entry name" value="FxSxx-COOH"/>
</dbReference>